<dbReference type="InterPro" id="IPR046335">
    <property type="entry name" value="LacI/GalR-like_sensor"/>
</dbReference>
<keyword evidence="6" id="KW-1185">Reference proteome</keyword>
<dbReference type="Pfam" id="PF00356">
    <property type="entry name" value="LacI"/>
    <property type="match status" value="1"/>
</dbReference>
<dbReference type="SUPFAM" id="SSF53822">
    <property type="entry name" value="Periplasmic binding protein-like I"/>
    <property type="match status" value="1"/>
</dbReference>
<organism evidence="5 6">
    <name type="scientific">Candidatus Weimeria bifida</name>
    <dbReference type="NCBI Taxonomy" id="2599074"/>
    <lineage>
        <taxon>Bacteria</taxon>
        <taxon>Bacillati</taxon>
        <taxon>Bacillota</taxon>
        <taxon>Clostridia</taxon>
        <taxon>Lachnospirales</taxon>
        <taxon>Lachnospiraceae</taxon>
        <taxon>Candidatus Weimeria</taxon>
    </lineage>
</organism>
<dbReference type="CDD" id="cd01392">
    <property type="entry name" value="HTH_LacI"/>
    <property type="match status" value="1"/>
</dbReference>
<protein>
    <submittedName>
        <fullName evidence="5">LacI family transcriptional regulator</fullName>
    </submittedName>
</protein>
<accession>A0A6N7J2P6</accession>
<dbReference type="InterPro" id="IPR000843">
    <property type="entry name" value="HTH_LacI"/>
</dbReference>
<dbReference type="Gene3D" id="3.40.50.2300">
    <property type="match status" value="2"/>
</dbReference>
<gene>
    <name evidence="5" type="ORF">FRC54_08995</name>
</gene>
<dbReference type="Proteomes" id="UP000460257">
    <property type="component" value="Unassembled WGS sequence"/>
</dbReference>
<keyword evidence="3" id="KW-0804">Transcription</keyword>
<evidence type="ECO:0000259" key="4">
    <source>
        <dbReference type="PROSITE" id="PS50932"/>
    </source>
</evidence>
<feature type="domain" description="HTH lacI-type" evidence="4">
    <location>
        <begin position="4"/>
        <end position="58"/>
    </location>
</feature>
<dbReference type="PROSITE" id="PS50932">
    <property type="entry name" value="HTH_LACI_2"/>
    <property type="match status" value="1"/>
</dbReference>
<dbReference type="SMART" id="SM00354">
    <property type="entry name" value="HTH_LACI"/>
    <property type="match status" value="1"/>
</dbReference>
<proteinExistence type="predicted"/>
<dbReference type="PANTHER" id="PTHR30146">
    <property type="entry name" value="LACI-RELATED TRANSCRIPTIONAL REPRESSOR"/>
    <property type="match status" value="1"/>
</dbReference>
<dbReference type="InterPro" id="IPR010982">
    <property type="entry name" value="Lambda_DNA-bd_dom_sf"/>
</dbReference>
<dbReference type="GO" id="GO:0003700">
    <property type="term" value="F:DNA-binding transcription factor activity"/>
    <property type="evidence" value="ECO:0007669"/>
    <property type="project" value="TreeGrafter"/>
</dbReference>
<sequence length="330" mass="36088">MHTITIEDIAEALGISKTTVSRALSGKGRISEATKEKVRKYAAEHDYQPNVMARGLAQRRTYNIAVVTPDDNETTALAFFHRCLVGIISGTEEHGYDVLITAERGNRVNELERIVRNGKADGVILARTFIDDKRIGYLTENNIPCVVIGSSQVEGVVSIDNDNVGGSREMTERLIKRGVKKPALFGGSSEHFVTAQRLEGFDSALRENGLEIDEDLLFMDMHDKKVLEDAIATALAAGADCLLCMDDDIAERTLKICKAKDVLIPGQVSVASFYDSPVLEQTAPAISAVRYDGQSLGRKAAETLIKMIDGVGVSDIPMEGFEIRLRESTR</sequence>
<keyword evidence="2" id="KW-0238">DNA-binding</keyword>
<name>A0A6N7J2P6_9FIRM</name>
<evidence type="ECO:0000313" key="5">
    <source>
        <dbReference type="EMBL" id="MQN02019.1"/>
    </source>
</evidence>
<dbReference type="Gene3D" id="1.10.260.40">
    <property type="entry name" value="lambda repressor-like DNA-binding domains"/>
    <property type="match status" value="1"/>
</dbReference>
<evidence type="ECO:0000256" key="2">
    <source>
        <dbReference type="ARBA" id="ARBA00023125"/>
    </source>
</evidence>
<dbReference type="GO" id="GO:0000976">
    <property type="term" value="F:transcription cis-regulatory region binding"/>
    <property type="evidence" value="ECO:0007669"/>
    <property type="project" value="TreeGrafter"/>
</dbReference>
<dbReference type="PANTHER" id="PTHR30146:SF109">
    <property type="entry name" value="HTH-TYPE TRANSCRIPTIONAL REGULATOR GALS"/>
    <property type="match status" value="1"/>
</dbReference>
<evidence type="ECO:0000313" key="6">
    <source>
        <dbReference type="Proteomes" id="UP000460257"/>
    </source>
</evidence>
<dbReference type="SUPFAM" id="SSF47413">
    <property type="entry name" value="lambda repressor-like DNA-binding domains"/>
    <property type="match status" value="1"/>
</dbReference>
<dbReference type="EMBL" id="VOGC01000007">
    <property type="protein sequence ID" value="MQN02019.1"/>
    <property type="molecule type" value="Genomic_DNA"/>
</dbReference>
<evidence type="ECO:0000256" key="3">
    <source>
        <dbReference type="ARBA" id="ARBA00023163"/>
    </source>
</evidence>
<dbReference type="InterPro" id="IPR028082">
    <property type="entry name" value="Peripla_BP_I"/>
</dbReference>
<comment type="caution">
    <text evidence="5">The sequence shown here is derived from an EMBL/GenBank/DDBJ whole genome shotgun (WGS) entry which is preliminary data.</text>
</comment>
<keyword evidence="1" id="KW-0805">Transcription regulation</keyword>
<evidence type="ECO:0000256" key="1">
    <source>
        <dbReference type="ARBA" id="ARBA00023015"/>
    </source>
</evidence>
<dbReference type="AlphaFoldDB" id="A0A6N7J2P6"/>
<reference evidence="5" key="1">
    <citation type="journal article" date="2020" name="Appl. Environ. Microbiol.">
        <title>Medium-Chain Fatty Acid Synthesis by 'Candidatus Weimeria bifida' gen. nov., sp. nov., and 'Candidatus Pseudoramibacter fermentans' sp. nov.</title>
        <authorList>
            <person name="Scarborough M.J."/>
            <person name="Myers K.S."/>
            <person name="Donohue T.J."/>
            <person name="Noguera D.R."/>
        </authorList>
    </citation>
    <scope>NUCLEOTIDE SEQUENCE</scope>
    <source>
        <strain evidence="5">LCO1.1</strain>
    </source>
</reference>
<dbReference type="Pfam" id="PF13377">
    <property type="entry name" value="Peripla_BP_3"/>
    <property type="match status" value="1"/>
</dbReference>